<keyword evidence="3" id="KW-1185">Reference proteome</keyword>
<dbReference type="CDD" id="cd11530">
    <property type="entry name" value="NTP-PPase_DR2231_like"/>
    <property type="match status" value="1"/>
</dbReference>
<organism evidence="2 3">
    <name type="scientific">Candidatus Ruthia endofausta</name>
    <dbReference type="NCBI Taxonomy" id="2738852"/>
    <lineage>
        <taxon>Bacteria</taxon>
        <taxon>Pseudomonadati</taxon>
        <taxon>Pseudomonadota</taxon>
        <taxon>Gammaproteobacteria</taxon>
        <taxon>Candidatus Pseudothioglobaceae</taxon>
        <taxon>Candidatus Ruthturnera</taxon>
    </lineage>
</organism>
<protein>
    <submittedName>
        <fullName evidence="2">Nucleoside triphosphate pyrophosphohydrolase family protein</fullName>
    </submittedName>
</protein>
<dbReference type="GO" id="GO:0016787">
    <property type="term" value="F:hydrolase activity"/>
    <property type="evidence" value="ECO:0007669"/>
    <property type="project" value="UniProtKB-KW"/>
</dbReference>
<sequence>MNQDSYQSMLAIVQSFHDKHDFRNHGGEDLAYRVALMAEELGEISACVTKGKSNEDLAEESADLLILLIGTAISANFDLNQAFWKKMEKLNKRQSRMVNGKIRVSEFRGMDK</sequence>
<reference evidence="2 3" key="1">
    <citation type="submission" date="2020-05" db="EMBL/GenBank/DDBJ databases">
        <title>Horizontal transmission and recombination maintain forever young bacterial symbiont genomes.</title>
        <authorList>
            <person name="Russell S.L."/>
            <person name="Pepper-Tunick E."/>
            <person name="Svedberg J."/>
            <person name="Byrne A."/>
            <person name="Ruelas Castillo J."/>
            <person name="Vollmers C."/>
            <person name="Beinart R.A."/>
            <person name="Corbett-Detig R."/>
        </authorList>
    </citation>
    <scope>NUCLEOTIDE SEQUENCE [LARGE SCALE GENOMIC DNA]</scope>
    <source>
        <strain evidence="2">JDF_Ridge</strain>
    </source>
</reference>
<dbReference type="EMBL" id="CP054490">
    <property type="protein sequence ID" value="QKQ24109.1"/>
    <property type="molecule type" value="Genomic_DNA"/>
</dbReference>
<evidence type="ECO:0000313" key="2">
    <source>
        <dbReference type="EMBL" id="QKQ24109.1"/>
    </source>
</evidence>
<dbReference type="Gene3D" id="1.10.287.1080">
    <property type="entry name" value="MazG-like"/>
    <property type="match status" value="1"/>
</dbReference>
<keyword evidence="2" id="KW-0378">Hydrolase</keyword>
<dbReference type="InterPro" id="IPR033653">
    <property type="entry name" value="NTP-PPase_DR2231-like"/>
</dbReference>
<gene>
    <name evidence="2" type="ORF">HUE58_02845</name>
</gene>
<dbReference type="InterPro" id="IPR004518">
    <property type="entry name" value="MazG-like_dom"/>
</dbReference>
<dbReference type="KEGG" id="reo:HUE58_02845"/>
<dbReference type="AlphaFoldDB" id="A0A6N0HNX7"/>
<dbReference type="Pfam" id="PF03819">
    <property type="entry name" value="MazG"/>
    <property type="match status" value="1"/>
</dbReference>
<dbReference type="Proteomes" id="UP000509429">
    <property type="component" value="Chromosome"/>
</dbReference>
<feature type="domain" description="NTP pyrophosphohydrolase MazG-like" evidence="1">
    <location>
        <begin position="35"/>
        <end position="95"/>
    </location>
</feature>
<evidence type="ECO:0000313" key="3">
    <source>
        <dbReference type="Proteomes" id="UP000509429"/>
    </source>
</evidence>
<evidence type="ECO:0000259" key="1">
    <source>
        <dbReference type="Pfam" id="PF03819"/>
    </source>
</evidence>
<name>A0A6N0HNX7_9GAMM</name>
<proteinExistence type="predicted"/>
<accession>A0A6N0HNX7</accession>
<dbReference type="SUPFAM" id="SSF101386">
    <property type="entry name" value="all-alpha NTP pyrophosphatases"/>
    <property type="match status" value="1"/>
</dbReference>
<dbReference type="RefSeq" id="WP_174605548.1">
    <property type="nucleotide sequence ID" value="NZ_CP054490.1"/>
</dbReference>